<dbReference type="EC" id="2.5.1.18" evidence="3"/>
<evidence type="ECO:0000256" key="4">
    <source>
        <dbReference type="ARBA" id="ARBA00022679"/>
    </source>
</evidence>
<dbReference type="InterPro" id="IPR036282">
    <property type="entry name" value="Glutathione-S-Trfase_C_sf"/>
</dbReference>
<keyword evidence="4" id="KW-0808">Transferase</keyword>
<evidence type="ECO:0000313" key="8">
    <source>
        <dbReference type="EMBL" id="CAL8088609.1"/>
    </source>
</evidence>
<dbReference type="PANTHER" id="PTHR11571:SF222">
    <property type="entry name" value="GLUTATHIONE TRANSFERASE"/>
    <property type="match status" value="1"/>
</dbReference>
<comment type="similarity">
    <text evidence="2">Belongs to the GST superfamily. Mu family.</text>
</comment>
<feature type="domain" description="GST C-terminal" evidence="7">
    <location>
        <begin position="91"/>
        <end position="210"/>
    </location>
</feature>
<comment type="catalytic activity">
    <reaction evidence="5">
        <text>RX + glutathione = an S-substituted glutathione + a halide anion + H(+)</text>
        <dbReference type="Rhea" id="RHEA:16437"/>
        <dbReference type="ChEBI" id="CHEBI:15378"/>
        <dbReference type="ChEBI" id="CHEBI:16042"/>
        <dbReference type="ChEBI" id="CHEBI:17792"/>
        <dbReference type="ChEBI" id="CHEBI:57925"/>
        <dbReference type="ChEBI" id="CHEBI:90779"/>
        <dbReference type="EC" id="2.5.1.18"/>
    </reaction>
</comment>
<dbReference type="PROSITE" id="PS50405">
    <property type="entry name" value="GST_CTER"/>
    <property type="match status" value="1"/>
</dbReference>
<dbReference type="InterPro" id="IPR036249">
    <property type="entry name" value="Thioredoxin-like_sf"/>
</dbReference>
<evidence type="ECO:0000256" key="2">
    <source>
        <dbReference type="ARBA" id="ARBA00005861"/>
    </source>
</evidence>
<dbReference type="Pfam" id="PF02798">
    <property type="entry name" value="GST_N"/>
    <property type="match status" value="1"/>
</dbReference>
<dbReference type="InterPro" id="IPR040079">
    <property type="entry name" value="Glutathione_S-Trfase"/>
</dbReference>
<evidence type="ECO:0000259" key="6">
    <source>
        <dbReference type="PROSITE" id="PS50404"/>
    </source>
</evidence>
<dbReference type="CDD" id="cd03075">
    <property type="entry name" value="GST_N_Mu"/>
    <property type="match status" value="1"/>
</dbReference>
<dbReference type="Gene3D" id="1.20.1050.10">
    <property type="match status" value="1"/>
</dbReference>
<dbReference type="PRINTS" id="PR01267">
    <property type="entry name" value="GSTRNSFRASEM"/>
</dbReference>
<dbReference type="SUPFAM" id="SSF52833">
    <property type="entry name" value="Thioredoxin-like"/>
    <property type="match status" value="1"/>
</dbReference>
<evidence type="ECO:0000256" key="3">
    <source>
        <dbReference type="ARBA" id="ARBA00012452"/>
    </source>
</evidence>
<dbReference type="InterPro" id="IPR050213">
    <property type="entry name" value="GST_superfamily"/>
</dbReference>
<dbReference type="SFLD" id="SFLDG00363">
    <property type="entry name" value="AMPS_(cytGST):_Alpha-__Mu-__Pi"/>
    <property type="match status" value="1"/>
</dbReference>
<comment type="caution">
    <text evidence="8">The sequence shown here is derived from an EMBL/GenBank/DDBJ whole genome shotgun (WGS) entry which is preliminary data.</text>
</comment>
<gene>
    <name evidence="8" type="ORF">ODALV1_LOCUS7108</name>
</gene>
<dbReference type="InterPro" id="IPR004046">
    <property type="entry name" value="GST_C"/>
</dbReference>
<dbReference type="InterPro" id="IPR004045">
    <property type="entry name" value="Glutathione_S-Trfase_N"/>
</dbReference>
<evidence type="ECO:0000256" key="1">
    <source>
        <dbReference type="ARBA" id="ARBA00003701"/>
    </source>
</evidence>
<sequence>MAPVVLAYWDIRGLAQPIRLLLEYTGTEWEDKLYACGPAPTFDKTCWFGIKESLGLDFPNLPYLIDGDVKLSQTNAILRYVARKNGLLGNDDTEAMRADLVAAEWADFNAPFVSMCYSPDFETKKPVYLSEVLPVKLKRFSAFLGDNLYFAGKNITFADFLMYEALDEHKVLEPTCLKSYKNLEDFVDRIENLDRIKEYLKSGRFIKYPLNNKMASFGG</sequence>
<dbReference type="PROSITE" id="PS50404">
    <property type="entry name" value="GST_NTER"/>
    <property type="match status" value="1"/>
</dbReference>
<dbReference type="SFLD" id="SFLDS00019">
    <property type="entry name" value="Glutathione_Transferase_(cytos"/>
    <property type="match status" value="1"/>
</dbReference>
<dbReference type="PANTHER" id="PTHR11571">
    <property type="entry name" value="GLUTATHIONE S-TRANSFERASE"/>
    <property type="match status" value="1"/>
</dbReference>
<dbReference type="EMBL" id="CAXLJM020000023">
    <property type="protein sequence ID" value="CAL8088609.1"/>
    <property type="molecule type" value="Genomic_DNA"/>
</dbReference>
<evidence type="ECO:0000256" key="5">
    <source>
        <dbReference type="ARBA" id="ARBA00047960"/>
    </source>
</evidence>
<proteinExistence type="inferred from homology"/>
<dbReference type="Pfam" id="PF14497">
    <property type="entry name" value="GST_C_3"/>
    <property type="match status" value="1"/>
</dbReference>
<protein>
    <recommendedName>
        <fullName evidence="3">glutathione transferase</fullName>
        <ecNumber evidence="3">2.5.1.18</ecNumber>
    </recommendedName>
</protein>
<dbReference type="Gene3D" id="3.40.30.10">
    <property type="entry name" value="Glutaredoxin"/>
    <property type="match status" value="1"/>
</dbReference>
<dbReference type="Proteomes" id="UP001642540">
    <property type="component" value="Unassembled WGS sequence"/>
</dbReference>
<accession>A0ABP1Q6M4</accession>
<evidence type="ECO:0000259" key="7">
    <source>
        <dbReference type="PROSITE" id="PS50405"/>
    </source>
</evidence>
<keyword evidence="9" id="KW-1185">Reference proteome</keyword>
<evidence type="ECO:0000313" key="9">
    <source>
        <dbReference type="Proteomes" id="UP001642540"/>
    </source>
</evidence>
<feature type="domain" description="GST N-terminal" evidence="6">
    <location>
        <begin position="2"/>
        <end position="89"/>
    </location>
</feature>
<name>A0ABP1Q6M4_9HEXA</name>
<dbReference type="SFLD" id="SFLDG01205">
    <property type="entry name" value="AMPS.1"/>
    <property type="match status" value="1"/>
</dbReference>
<dbReference type="InterPro" id="IPR003081">
    <property type="entry name" value="GST_mu"/>
</dbReference>
<reference evidence="8 9" key="1">
    <citation type="submission" date="2024-08" db="EMBL/GenBank/DDBJ databases">
        <authorList>
            <person name="Cucini C."/>
            <person name="Frati F."/>
        </authorList>
    </citation>
    <scope>NUCLEOTIDE SEQUENCE [LARGE SCALE GENOMIC DNA]</scope>
</reference>
<dbReference type="InterPro" id="IPR010987">
    <property type="entry name" value="Glutathione-S-Trfase_C-like"/>
</dbReference>
<organism evidence="8 9">
    <name type="scientific">Orchesella dallaii</name>
    <dbReference type="NCBI Taxonomy" id="48710"/>
    <lineage>
        <taxon>Eukaryota</taxon>
        <taxon>Metazoa</taxon>
        <taxon>Ecdysozoa</taxon>
        <taxon>Arthropoda</taxon>
        <taxon>Hexapoda</taxon>
        <taxon>Collembola</taxon>
        <taxon>Entomobryomorpha</taxon>
        <taxon>Entomobryoidea</taxon>
        <taxon>Orchesellidae</taxon>
        <taxon>Orchesellinae</taxon>
        <taxon>Orchesella</taxon>
    </lineage>
</organism>
<dbReference type="SUPFAM" id="SSF47616">
    <property type="entry name" value="GST C-terminal domain-like"/>
    <property type="match status" value="1"/>
</dbReference>
<comment type="function">
    <text evidence="1">Conjugation of reduced glutathione to a wide number of exogenous and endogenous hydrophobic electrophiles.</text>
</comment>